<evidence type="ECO:0000256" key="3">
    <source>
        <dbReference type="ARBA" id="ARBA00022741"/>
    </source>
</evidence>
<reference evidence="9 10" key="1">
    <citation type="submission" date="2014-12" db="EMBL/GenBank/DDBJ databases">
        <title>16Stimator: statistical estimation of ribosomal gene copy numbers from draft genome assemblies.</title>
        <authorList>
            <person name="Perisin M.A."/>
            <person name="Vetter M."/>
            <person name="Gilbert J.A."/>
            <person name="Bergelson J."/>
        </authorList>
    </citation>
    <scope>NUCLEOTIDE SEQUENCE [LARGE SCALE GENOMIC DNA]</scope>
    <source>
        <strain evidence="9 10">MEJ076</strain>
    </source>
</reference>
<comment type="similarity">
    <text evidence="7">Belongs to the class-I aminoacyl-tRNA synthetase family.</text>
</comment>
<dbReference type="PRINTS" id="PR00987">
    <property type="entry name" value="TRNASYNTHGLU"/>
</dbReference>
<dbReference type="InterPro" id="IPR049940">
    <property type="entry name" value="GluQ/Sye"/>
</dbReference>
<evidence type="ECO:0000259" key="8">
    <source>
        <dbReference type="Pfam" id="PF00749"/>
    </source>
</evidence>
<dbReference type="InterPro" id="IPR020058">
    <property type="entry name" value="Glu/Gln-tRNA-synth_Ib_cat-dom"/>
</dbReference>
<dbReference type="SUPFAM" id="SSF52374">
    <property type="entry name" value="Nucleotidylyl transferase"/>
    <property type="match status" value="1"/>
</dbReference>
<dbReference type="GO" id="GO:0005829">
    <property type="term" value="C:cytosol"/>
    <property type="evidence" value="ECO:0007669"/>
    <property type="project" value="TreeGrafter"/>
</dbReference>
<evidence type="ECO:0000256" key="1">
    <source>
        <dbReference type="ARBA" id="ARBA00022598"/>
    </source>
</evidence>
<dbReference type="PANTHER" id="PTHR43311">
    <property type="entry name" value="GLUTAMATE--TRNA LIGASE"/>
    <property type="match status" value="1"/>
</dbReference>
<evidence type="ECO:0000313" key="10">
    <source>
        <dbReference type="Proteomes" id="UP000035017"/>
    </source>
</evidence>
<dbReference type="AlphaFoldDB" id="A0A0D0KMI6"/>
<evidence type="ECO:0000256" key="4">
    <source>
        <dbReference type="ARBA" id="ARBA00022833"/>
    </source>
</evidence>
<comment type="caution">
    <text evidence="9">The sequence shown here is derived from an EMBL/GenBank/DDBJ whole genome shotgun (WGS) entry which is preliminary data.</text>
</comment>
<keyword evidence="4" id="KW-0862">Zinc</keyword>
<gene>
    <name evidence="9" type="ORF">RU07_22645</name>
</gene>
<dbReference type="InterPro" id="IPR001412">
    <property type="entry name" value="aa-tRNA-synth_I_CS"/>
</dbReference>
<sequence length="298" mass="33427">MAEETMSLLSGQKPVFRFAPSPNGRLHLGHAFSAILNHDIAKATGGRFLLRIEDIDLTRCTAEFEQAIYTDLEWLDLTWEMPVRRQSDHFEHYKKGLEHLIEAGLSYPSFMSRQETKNFVASFESDGKTWPRDPDGAPLYPPLDKQRSSAEVIRLLSSSAKHAWRLDMDKAISSLQHPITWEENGTGTMTTIQAQPAAWGDVVLSRSDAPSSYHLSVVLDDALQAVSHVVRGMDLYHATSVHRLLQELLSLPAPRYHHHRLILDDEGKKLSKSVASTSLSALRDRGLQPSDIRSLLGI</sequence>
<protein>
    <submittedName>
        <fullName evidence="9">Glutamyl-Q tRNA(Asp) ligase</fullName>
    </submittedName>
</protein>
<accession>A0A0D0KMI6</accession>
<evidence type="ECO:0000256" key="5">
    <source>
        <dbReference type="ARBA" id="ARBA00022840"/>
    </source>
</evidence>
<dbReference type="OrthoDB" id="9807503at2"/>
<dbReference type="GO" id="GO:0004818">
    <property type="term" value="F:glutamate-tRNA ligase activity"/>
    <property type="evidence" value="ECO:0007669"/>
    <property type="project" value="TreeGrafter"/>
</dbReference>
<dbReference type="Pfam" id="PF00749">
    <property type="entry name" value="tRNA-synt_1c"/>
    <property type="match status" value="1"/>
</dbReference>
<dbReference type="GO" id="GO:0005524">
    <property type="term" value="F:ATP binding"/>
    <property type="evidence" value="ECO:0007669"/>
    <property type="project" value="UniProtKB-KW"/>
</dbReference>
<keyword evidence="6 7" id="KW-0030">Aminoacyl-tRNA synthetase</keyword>
<dbReference type="Gene3D" id="3.40.50.620">
    <property type="entry name" value="HUPs"/>
    <property type="match status" value="1"/>
</dbReference>
<dbReference type="Proteomes" id="UP000035017">
    <property type="component" value="Unassembled WGS sequence"/>
</dbReference>
<dbReference type="PANTHER" id="PTHR43311:SF1">
    <property type="entry name" value="GLUTAMYL-Q TRNA(ASP) SYNTHETASE"/>
    <property type="match status" value="1"/>
</dbReference>
<evidence type="ECO:0000256" key="6">
    <source>
        <dbReference type="ARBA" id="ARBA00023146"/>
    </source>
</evidence>
<keyword evidence="5 7" id="KW-0067">ATP-binding</keyword>
<dbReference type="GO" id="GO:0006424">
    <property type="term" value="P:glutamyl-tRNA aminoacylation"/>
    <property type="evidence" value="ECO:0007669"/>
    <property type="project" value="TreeGrafter"/>
</dbReference>
<evidence type="ECO:0000256" key="2">
    <source>
        <dbReference type="ARBA" id="ARBA00022723"/>
    </source>
</evidence>
<evidence type="ECO:0000313" key="9">
    <source>
        <dbReference type="EMBL" id="KIP98213.1"/>
    </source>
</evidence>
<proteinExistence type="inferred from homology"/>
<dbReference type="EMBL" id="JXQV01000043">
    <property type="protein sequence ID" value="KIP98213.1"/>
    <property type="molecule type" value="Genomic_DNA"/>
</dbReference>
<dbReference type="InterPro" id="IPR014729">
    <property type="entry name" value="Rossmann-like_a/b/a_fold"/>
</dbReference>
<keyword evidence="2" id="KW-0479">Metal-binding</keyword>
<keyword evidence="7" id="KW-0648">Protein biosynthesis</keyword>
<evidence type="ECO:0000256" key="7">
    <source>
        <dbReference type="RuleBase" id="RU363037"/>
    </source>
</evidence>
<dbReference type="PROSITE" id="PS00178">
    <property type="entry name" value="AA_TRNA_LIGASE_I"/>
    <property type="match status" value="1"/>
</dbReference>
<keyword evidence="3 7" id="KW-0547">Nucleotide-binding</keyword>
<keyword evidence="1 7" id="KW-0436">Ligase</keyword>
<organism evidence="9 10">
    <name type="scientific">Agrobacterium tumefaciens</name>
    <dbReference type="NCBI Taxonomy" id="358"/>
    <lineage>
        <taxon>Bacteria</taxon>
        <taxon>Pseudomonadati</taxon>
        <taxon>Pseudomonadota</taxon>
        <taxon>Alphaproteobacteria</taxon>
        <taxon>Hyphomicrobiales</taxon>
        <taxon>Rhizobiaceae</taxon>
        <taxon>Rhizobium/Agrobacterium group</taxon>
        <taxon>Agrobacterium</taxon>
        <taxon>Agrobacterium tumefaciens complex</taxon>
    </lineage>
</organism>
<dbReference type="InterPro" id="IPR000924">
    <property type="entry name" value="Glu/Gln-tRNA-synth"/>
</dbReference>
<dbReference type="NCBIfam" id="NF004315">
    <property type="entry name" value="PRK05710.1-4"/>
    <property type="match status" value="1"/>
</dbReference>
<name>A0A0D0KMI6_AGRTU</name>
<feature type="domain" description="Glutamyl/glutaminyl-tRNA synthetase class Ib catalytic" evidence="8">
    <location>
        <begin position="16"/>
        <end position="290"/>
    </location>
</feature>